<evidence type="ECO:0008006" key="3">
    <source>
        <dbReference type="Google" id="ProtNLM"/>
    </source>
</evidence>
<dbReference type="Gene3D" id="3.40.50.720">
    <property type="entry name" value="NAD(P)-binding Rossmann-like Domain"/>
    <property type="match status" value="1"/>
</dbReference>
<dbReference type="EMBL" id="JHAC01000030">
    <property type="protein sequence ID" value="EYB67983.1"/>
    <property type="molecule type" value="Genomic_DNA"/>
</dbReference>
<reference evidence="1 2" key="1">
    <citation type="submission" date="2014-03" db="EMBL/GenBank/DDBJ databases">
        <title>Draft genome sequence of Deinococcus phoenicis 1P10ME.</title>
        <authorList>
            <person name="Stepanov V.G."/>
            <person name="Vaishampayan P."/>
            <person name="Venkateswaran K."/>
            <person name="Fox G.E."/>
        </authorList>
    </citation>
    <scope>NUCLEOTIDE SEQUENCE [LARGE SCALE GENOMIC DNA]</scope>
    <source>
        <strain evidence="1 2">1P10ME</strain>
    </source>
</reference>
<dbReference type="Proteomes" id="UP000020492">
    <property type="component" value="Unassembled WGS sequence"/>
</dbReference>
<dbReference type="Pfam" id="PF02423">
    <property type="entry name" value="OCD_Mu_crystall"/>
    <property type="match status" value="1"/>
</dbReference>
<dbReference type="NCBIfam" id="NF005603">
    <property type="entry name" value="PRK07340.1"/>
    <property type="match status" value="1"/>
</dbReference>
<accession>A0A016QPJ3</accession>
<dbReference type="NCBIfam" id="NF045512">
    <property type="entry name" value="PyrPipCarbRedLhpI"/>
    <property type="match status" value="1"/>
</dbReference>
<dbReference type="OrthoDB" id="5293744at2"/>
<keyword evidence="2" id="KW-1185">Reference proteome</keyword>
<evidence type="ECO:0000313" key="1">
    <source>
        <dbReference type="EMBL" id="EYB67983.1"/>
    </source>
</evidence>
<organism evidence="1 2">
    <name type="scientific">Deinococcus phoenicis</name>
    <dbReference type="NCBI Taxonomy" id="1476583"/>
    <lineage>
        <taxon>Bacteria</taxon>
        <taxon>Thermotogati</taxon>
        <taxon>Deinococcota</taxon>
        <taxon>Deinococci</taxon>
        <taxon>Deinococcales</taxon>
        <taxon>Deinococcaceae</taxon>
        <taxon>Deinococcus</taxon>
    </lineage>
</organism>
<name>A0A016QPJ3_9DEIO</name>
<proteinExistence type="predicted"/>
<dbReference type="PIRSF" id="PIRSF001439">
    <property type="entry name" value="CryM"/>
    <property type="match status" value="1"/>
</dbReference>
<dbReference type="STRING" id="1476583.DEIPH_ctg030orf0018"/>
<dbReference type="InterPro" id="IPR053444">
    <property type="entry name" value="Pyr2C_reductase-like"/>
</dbReference>
<sequence>MTLPHLRLHSAEQTARLLPYPALVDALRAACLEAARGEIRSPDRLALPLADGGVMLSMPAAAPDIASHKLVNVCPANRERGWPTIQGQVTAYDAATGAPLFLLDGPTVTARRTAAVSVLGIQTLLGTPRNVLLIGTGTQAEAHAQALAAVFPETRIGVKGSRRESAAAFCERVGGGLFPTHEVPEGAEVVITATTSRTPVYALPARPGRLLVAVGAFTPDAAEIAPDTVRGSRVYVDDPAGARHEAGDLLQAGVDWAGVQALADALVTPPSAGAALLFKTVGCAAWDLAACRVARERLG</sequence>
<dbReference type="PANTHER" id="PTHR13812">
    <property type="entry name" value="KETIMINE REDUCTASE MU-CRYSTALLIN"/>
    <property type="match status" value="1"/>
</dbReference>
<comment type="caution">
    <text evidence="1">The sequence shown here is derived from an EMBL/GenBank/DDBJ whole genome shotgun (WGS) entry which is preliminary data.</text>
</comment>
<dbReference type="InterPro" id="IPR023401">
    <property type="entry name" value="ODC_N"/>
</dbReference>
<dbReference type="Gene3D" id="3.30.1780.10">
    <property type="entry name" value="ornithine cyclodeaminase, domain 1"/>
    <property type="match status" value="1"/>
</dbReference>
<dbReference type="InterPro" id="IPR036291">
    <property type="entry name" value="NAD(P)-bd_dom_sf"/>
</dbReference>
<evidence type="ECO:0000313" key="2">
    <source>
        <dbReference type="Proteomes" id="UP000020492"/>
    </source>
</evidence>
<dbReference type="InterPro" id="IPR003462">
    <property type="entry name" value="ODC_Mu_crystall"/>
</dbReference>
<dbReference type="PATRIC" id="fig|1476583.3.peg.1948"/>
<protein>
    <recommendedName>
        <fullName evidence="3">Ornithine cyclodeaminase</fullName>
    </recommendedName>
</protein>
<dbReference type="GO" id="GO:0042562">
    <property type="term" value="F:hormone binding"/>
    <property type="evidence" value="ECO:0007669"/>
    <property type="project" value="TreeGrafter"/>
</dbReference>
<dbReference type="eggNOG" id="COG2423">
    <property type="taxonomic scope" value="Bacteria"/>
</dbReference>
<dbReference type="SUPFAM" id="SSF51735">
    <property type="entry name" value="NAD(P)-binding Rossmann-fold domains"/>
    <property type="match status" value="1"/>
</dbReference>
<gene>
    <name evidence="1" type="ORF">DEIPH_ctg030orf0018</name>
</gene>
<dbReference type="PANTHER" id="PTHR13812:SF19">
    <property type="entry name" value="KETIMINE REDUCTASE MU-CRYSTALLIN"/>
    <property type="match status" value="1"/>
</dbReference>
<dbReference type="GO" id="GO:0005737">
    <property type="term" value="C:cytoplasm"/>
    <property type="evidence" value="ECO:0007669"/>
    <property type="project" value="TreeGrafter"/>
</dbReference>
<dbReference type="RefSeq" id="WP_034357392.1">
    <property type="nucleotide sequence ID" value="NZ_JHAC01000030.1"/>
</dbReference>
<dbReference type="AlphaFoldDB" id="A0A016QPJ3"/>